<gene>
    <name evidence="2" type="ORF">GEV02_11560</name>
</gene>
<dbReference type="InterPro" id="IPR013424">
    <property type="entry name" value="Ice-binding_C"/>
</dbReference>
<evidence type="ECO:0000259" key="1">
    <source>
        <dbReference type="Pfam" id="PF07589"/>
    </source>
</evidence>
<sequence>MTDGQGYENATFGDLTMSSEAGNLKYVDSYGGGLFAGTGGDSDITFTFAHAVSNISIRAGDGAGDADAFGITAYAFGSNALLGTWYSPTFGTNPNNQWYTFSIPAANVGRIVFDPCNSANCPGHLGGFGGVVVTDLNVTAVPEPETYGMLLAGLGVMGAAARRRRNAA</sequence>
<dbReference type="EMBL" id="WHUG01000004">
    <property type="protein sequence ID" value="MQA38792.1"/>
    <property type="molecule type" value="Genomic_DNA"/>
</dbReference>
<reference evidence="2 3" key="1">
    <citation type="submission" date="2019-10" db="EMBL/GenBank/DDBJ databases">
        <title>Two novel species isolated from a subtropical stream in China.</title>
        <authorList>
            <person name="Lu H."/>
        </authorList>
    </citation>
    <scope>NUCLEOTIDE SEQUENCE [LARGE SCALE GENOMIC DNA]</scope>
    <source>
        <strain evidence="2 3">FT29W</strain>
    </source>
</reference>
<organism evidence="2 3">
    <name type="scientific">Rugamonas aquatica</name>
    <dbReference type="NCBI Taxonomy" id="2743357"/>
    <lineage>
        <taxon>Bacteria</taxon>
        <taxon>Pseudomonadati</taxon>
        <taxon>Pseudomonadota</taxon>
        <taxon>Betaproteobacteria</taxon>
        <taxon>Burkholderiales</taxon>
        <taxon>Oxalobacteraceae</taxon>
        <taxon>Telluria group</taxon>
        <taxon>Rugamonas</taxon>
    </lineage>
</organism>
<accession>A0A6A7N166</accession>
<dbReference type="NCBIfam" id="NF038126">
    <property type="entry name" value="PEP_CTERM_FxDxF"/>
    <property type="match status" value="1"/>
</dbReference>
<dbReference type="NCBIfam" id="TIGR02595">
    <property type="entry name" value="PEP_CTERM"/>
    <property type="match status" value="1"/>
</dbReference>
<evidence type="ECO:0000313" key="2">
    <source>
        <dbReference type="EMBL" id="MQA38792.1"/>
    </source>
</evidence>
<feature type="domain" description="Ice-binding protein C-terminal" evidence="1">
    <location>
        <begin position="140"/>
        <end position="164"/>
    </location>
</feature>
<dbReference type="Proteomes" id="UP000440498">
    <property type="component" value="Unassembled WGS sequence"/>
</dbReference>
<evidence type="ECO:0000313" key="3">
    <source>
        <dbReference type="Proteomes" id="UP000440498"/>
    </source>
</evidence>
<comment type="caution">
    <text evidence="2">The sequence shown here is derived from an EMBL/GenBank/DDBJ whole genome shotgun (WGS) entry which is preliminary data.</text>
</comment>
<proteinExistence type="predicted"/>
<name>A0A6A7N166_9BURK</name>
<protein>
    <submittedName>
        <fullName evidence="2">PEP-CTERM sorting domain-containing protein</fullName>
    </submittedName>
</protein>
<dbReference type="AlphaFoldDB" id="A0A6A7N166"/>
<dbReference type="Pfam" id="PF07589">
    <property type="entry name" value="PEP-CTERM"/>
    <property type="match status" value="1"/>
</dbReference>
<keyword evidence="3" id="KW-1185">Reference proteome</keyword>